<dbReference type="Pfam" id="PF08029">
    <property type="entry name" value="HisG_C"/>
    <property type="match status" value="1"/>
</dbReference>
<keyword evidence="5" id="KW-0963">Cytoplasm</keyword>
<dbReference type="GO" id="GO:0005524">
    <property type="term" value="F:ATP binding"/>
    <property type="evidence" value="ECO:0007669"/>
    <property type="project" value="UniProtKB-KW"/>
</dbReference>
<dbReference type="GO" id="GO:0003879">
    <property type="term" value="F:ATP phosphoribosyltransferase activity"/>
    <property type="evidence" value="ECO:0007669"/>
    <property type="project" value="UniProtKB-UniRule"/>
</dbReference>
<keyword evidence="10" id="KW-0547">Nucleotide-binding</keyword>
<dbReference type="InterPro" id="IPR001348">
    <property type="entry name" value="ATP_PRibTrfase_HisG"/>
</dbReference>
<evidence type="ECO:0000256" key="13">
    <source>
        <dbReference type="ARBA" id="ARBA00023102"/>
    </source>
</evidence>
<evidence type="ECO:0000256" key="9">
    <source>
        <dbReference type="ARBA" id="ARBA00022723"/>
    </source>
</evidence>
<protein>
    <recommendedName>
        <fullName evidence="4 15">ATP phosphoribosyltransferase</fullName>
        <ecNumber evidence="4 15">2.4.2.17</ecNumber>
    </recommendedName>
</protein>
<dbReference type="EMBL" id="DSKY01000022">
    <property type="protein sequence ID" value="HDY59965.1"/>
    <property type="molecule type" value="Genomic_DNA"/>
</dbReference>
<evidence type="ECO:0000256" key="5">
    <source>
        <dbReference type="ARBA" id="ARBA00022490"/>
    </source>
</evidence>
<keyword evidence="7 18" id="KW-0328">Glycosyltransferase</keyword>
<proteinExistence type="predicted"/>
<dbReference type="PANTHER" id="PTHR21403:SF10">
    <property type="entry name" value="ATP PHOSPHORIBOSYLTRANSFERASE"/>
    <property type="match status" value="1"/>
</dbReference>
<evidence type="ECO:0000256" key="7">
    <source>
        <dbReference type="ARBA" id="ARBA00022676"/>
    </source>
</evidence>
<evidence type="ECO:0000256" key="14">
    <source>
        <dbReference type="ARBA" id="ARBA00024861"/>
    </source>
</evidence>
<dbReference type="GO" id="GO:0000105">
    <property type="term" value="P:L-histidine biosynthetic process"/>
    <property type="evidence" value="ECO:0007669"/>
    <property type="project" value="UniProtKB-UniRule"/>
</dbReference>
<evidence type="ECO:0000256" key="6">
    <source>
        <dbReference type="ARBA" id="ARBA00022605"/>
    </source>
</evidence>
<reference evidence="18" key="1">
    <citation type="journal article" date="2020" name="mSystems">
        <title>Genome- and Community-Level Interaction Insights into Carbon Utilization and Element Cycling Functions of Hydrothermarchaeota in Hydrothermal Sediment.</title>
        <authorList>
            <person name="Zhou Z."/>
            <person name="Liu Y."/>
            <person name="Xu W."/>
            <person name="Pan J."/>
            <person name="Luo Z.H."/>
            <person name="Li M."/>
        </authorList>
    </citation>
    <scope>NUCLEOTIDE SEQUENCE [LARGE SCALE GENOMIC DNA]</scope>
    <source>
        <strain evidence="18">SpSt-258</strain>
    </source>
</reference>
<dbReference type="UniPathway" id="UPA00031">
    <property type="reaction ID" value="UER00006"/>
</dbReference>
<evidence type="ECO:0000256" key="15">
    <source>
        <dbReference type="NCBIfam" id="TIGR00070"/>
    </source>
</evidence>
<comment type="caution">
    <text evidence="18">The sequence shown here is derived from an EMBL/GenBank/DDBJ whole genome shotgun (WGS) entry which is preliminary data.</text>
</comment>
<dbReference type="Gene3D" id="3.30.70.120">
    <property type="match status" value="1"/>
</dbReference>
<dbReference type="InterPro" id="IPR013820">
    <property type="entry name" value="ATP_PRibTrfase_cat"/>
</dbReference>
<dbReference type="EC" id="2.4.2.17" evidence="4 15"/>
<evidence type="ECO:0000256" key="4">
    <source>
        <dbReference type="ARBA" id="ARBA00011946"/>
    </source>
</evidence>
<keyword evidence="6" id="KW-0028">Amino-acid biosynthesis</keyword>
<dbReference type="InterPro" id="IPR011322">
    <property type="entry name" value="N-reg_PII-like_a/b"/>
</dbReference>
<dbReference type="Pfam" id="PF01634">
    <property type="entry name" value="HisG"/>
    <property type="match status" value="1"/>
</dbReference>
<dbReference type="GO" id="GO:0005737">
    <property type="term" value="C:cytoplasm"/>
    <property type="evidence" value="ECO:0007669"/>
    <property type="project" value="UniProtKB-SubCell"/>
</dbReference>
<keyword evidence="8 18" id="KW-0808">Transferase</keyword>
<keyword evidence="13" id="KW-0368">Histidine biosynthesis</keyword>
<comment type="catalytic activity">
    <reaction evidence="1">
        <text>1-(5-phospho-beta-D-ribosyl)-ATP + diphosphate = 5-phospho-alpha-D-ribose 1-diphosphate + ATP</text>
        <dbReference type="Rhea" id="RHEA:18473"/>
        <dbReference type="ChEBI" id="CHEBI:30616"/>
        <dbReference type="ChEBI" id="CHEBI:33019"/>
        <dbReference type="ChEBI" id="CHEBI:58017"/>
        <dbReference type="ChEBI" id="CHEBI:73183"/>
        <dbReference type="EC" id="2.4.2.17"/>
    </reaction>
</comment>
<dbReference type="AlphaFoldDB" id="A0A7V0Z7D9"/>
<evidence type="ECO:0000313" key="18">
    <source>
        <dbReference type="EMBL" id="HDY59965.1"/>
    </source>
</evidence>
<evidence type="ECO:0000256" key="1">
    <source>
        <dbReference type="ARBA" id="ARBA00000915"/>
    </source>
</evidence>
<evidence type="ECO:0000256" key="10">
    <source>
        <dbReference type="ARBA" id="ARBA00022741"/>
    </source>
</evidence>
<keyword evidence="12" id="KW-0460">Magnesium</keyword>
<dbReference type="NCBIfam" id="TIGR00070">
    <property type="entry name" value="hisG"/>
    <property type="match status" value="1"/>
</dbReference>
<feature type="domain" description="ATP phosphoribosyltransferase catalytic" evidence="16">
    <location>
        <begin position="50"/>
        <end position="202"/>
    </location>
</feature>
<dbReference type="InterPro" id="IPR013115">
    <property type="entry name" value="HisG_C"/>
</dbReference>
<evidence type="ECO:0000256" key="2">
    <source>
        <dbReference type="ARBA" id="ARBA00004496"/>
    </source>
</evidence>
<dbReference type="SUPFAM" id="SSF53850">
    <property type="entry name" value="Periplasmic binding protein-like II"/>
    <property type="match status" value="1"/>
</dbReference>
<gene>
    <name evidence="18" type="ORF">ENP86_10545</name>
</gene>
<dbReference type="Gene3D" id="3.40.190.10">
    <property type="entry name" value="Periplasmic binding protein-like II"/>
    <property type="match status" value="2"/>
</dbReference>
<evidence type="ECO:0000256" key="8">
    <source>
        <dbReference type="ARBA" id="ARBA00022679"/>
    </source>
</evidence>
<organism evidence="18">
    <name type="scientific">candidate division WOR-3 bacterium</name>
    <dbReference type="NCBI Taxonomy" id="2052148"/>
    <lineage>
        <taxon>Bacteria</taxon>
        <taxon>Bacteria division WOR-3</taxon>
    </lineage>
</organism>
<accession>A0A7V0Z7D9</accession>
<evidence type="ECO:0000256" key="11">
    <source>
        <dbReference type="ARBA" id="ARBA00022840"/>
    </source>
</evidence>
<dbReference type="SUPFAM" id="SSF54913">
    <property type="entry name" value="GlnB-like"/>
    <property type="match status" value="1"/>
</dbReference>
<comment type="subcellular location">
    <subcellularLocation>
        <location evidence="2">Cytoplasm</location>
    </subcellularLocation>
</comment>
<comment type="pathway">
    <text evidence="3">Amino-acid biosynthesis; L-histidine biosynthesis; L-histidine from 5-phospho-alpha-D-ribose 1-diphosphate: step 1/9.</text>
</comment>
<dbReference type="InterPro" id="IPR015867">
    <property type="entry name" value="N-reg_PII/ATP_PRibTrfase_C"/>
</dbReference>
<keyword evidence="9" id="KW-0479">Metal-binding</keyword>
<evidence type="ECO:0000256" key="3">
    <source>
        <dbReference type="ARBA" id="ARBA00004667"/>
    </source>
</evidence>
<keyword evidence="11" id="KW-0067">ATP-binding</keyword>
<evidence type="ECO:0000256" key="12">
    <source>
        <dbReference type="ARBA" id="ARBA00022842"/>
    </source>
</evidence>
<comment type="function">
    <text evidence="14">Catalyzes the condensation of ATP and 5-phosphoribose 1-diphosphate to form N'-(5'-phosphoribosyl)-ATP (PR-ATP). Has a crucial role in the pathway because the rate of histidine biosynthesis seems to be controlled primarily by regulation of HisG enzymatic activity.</text>
</comment>
<feature type="domain" description="Histidine biosynthesis HisG C-terminal" evidence="17">
    <location>
        <begin position="209"/>
        <end position="280"/>
    </location>
</feature>
<evidence type="ECO:0000259" key="16">
    <source>
        <dbReference type="Pfam" id="PF01634"/>
    </source>
</evidence>
<dbReference type="NCBIfam" id="TIGR03455">
    <property type="entry name" value="HisG_C-term"/>
    <property type="match status" value="1"/>
</dbReference>
<dbReference type="PANTHER" id="PTHR21403">
    <property type="entry name" value="ATP PHOSPHORIBOSYLTRANSFERASE ATP-PRTASE"/>
    <property type="match status" value="1"/>
</dbReference>
<sequence>MKRLKIVIPKGSIFEGVIRLFNDAGIYININERVYRPVVNDPELQIKILRPQNIPDLVEIGSHDAGFTGKDWVIESNADVIEIMDLKLDPVKIVSAIPETNEISTLRKKRIIVASEYERLTRDFLKKEGFRYKFLRTYGATEVFPPEDADMIIDNTATGNTLREHKLKIYKVIMESTTRFIAGRQTLKEPWKRNKIQELKMLFQSVLDARERVMLEMNVPREKFDRIVKILPCMRSPTVAPLYGEKGFAVKIAVKRSEVVKLIPRLKKLGATDILEYEFRKVVV</sequence>
<name>A0A7V0Z7D9_UNCW3</name>
<dbReference type="GO" id="GO:0000287">
    <property type="term" value="F:magnesium ion binding"/>
    <property type="evidence" value="ECO:0007669"/>
    <property type="project" value="InterPro"/>
</dbReference>
<evidence type="ECO:0000259" key="17">
    <source>
        <dbReference type="Pfam" id="PF08029"/>
    </source>
</evidence>